<dbReference type="InterPro" id="IPR036397">
    <property type="entry name" value="RNaseH_sf"/>
</dbReference>
<dbReference type="Pfam" id="PF17919">
    <property type="entry name" value="RT_RNaseH_2"/>
    <property type="match status" value="1"/>
</dbReference>
<dbReference type="InterPro" id="IPR041577">
    <property type="entry name" value="RT_RNaseH_2"/>
</dbReference>
<dbReference type="Gene3D" id="3.10.10.10">
    <property type="entry name" value="HIV Type 1 Reverse Transcriptase, subunit A, domain 1"/>
    <property type="match status" value="1"/>
</dbReference>
<dbReference type="InterPro" id="IPR012337">
    <property type="entry name" value="RNaseH-like_sf"/>
</dbReference>
<dbReference type="InterPro" id="IPR050951">
    <property type="entry name" value="Retrovirus_Pol_polyprotein"/>
</dbReference>
<dbReference type="GO" id="GO:0003824">
    <property type="term" value="F:catalytic activity"/>
    <property type="evidence" value="ECO:0007669"/>
    <property type="project" value="UniProtKB-KW"/>
</dbReference>
<evidence type="ECO:0000313" key="3">
    <source>
        <dbReference type="EMBL" id="KII74371.1"/>
    </source>
</evidence>
<dbReference type="GO" id="GO:0003676">
    <property type="term" value="F:nucleic acid binding"/>
    <property type="evidence" value="ECO:0007669"/>
    <property type="project" value="InterPro"/>
</dbReference>
<dbReference type="SUPFAM" id="SSF56672">
    <property type="entry name" value="DNA/RNA polymerases"/>
    <property type="match status" value="1"/>
</dbReference>
<keyword evidence="4" id="KW-1185">Reference proteome</keyword>
<dbReference type="InterPro" id="IPR043502">
    <property type="entry name" value="DNA/RNA_pol_sf"/>
</dbReference>
<comment type="caution">
    <text evidence="3">The sequence shown here is derived from an EMBL/GenBank/DDBJ whole genome shotgun (WGS) entry which is preliminary data.</text>
</comment>
<name>A0A0C2N3X8_THEKT</name>
<evidence type="ECO:0000256" key="1">
    <source>
        <dbReference type="ARBA" id="ARBA00023268"/>
    </source>
</evidence>
<dbReference type="SUPFAM" id="SSF53098">
    <property type="entry name" value="Ribonuclease H-like"/>
    <property type="match status" value="1"/>
</dbReference>
<dbReference type="PANTHER" id="PTHR37984">
    <property type="entry name" value="PROTEIN CBG26694"/>
    <property type="match status" value="1"/>
</dbReference>
<dbReference type="EMBL" id="JWZT01000436">
    <property type="protein sequence ID" value="KII74371.1"/>
    <property type="molecule type" value="Genomic_DNA"/>
</dbReference>
<accession>A0A0C2N3X8</accession>
<evidence type="ECO:0000259" key="2">
    <source>
        <dbReference type="PROSITE" id="PS50994"/>
    </source>
</evidence>
<evidence type="ECO:0000313" key="4">
    <source>
        <dbReference type="Proteomes" id="UP000031668"/>
    </source>
</evidence>
<dbReference type="Gene3D" id="3.30.420.10">
    <property type="entry name" value="Ribonuclease H-like superfamily/Ribonuclease H"/>
    <property type="match status" value="1"/>
</dbReference>
<dbReference type="InterPro" id="IPR043128">
    <property type="entry name" value="Rev_trsase/Diguanyl_cyclase"/>
</dbReference>
<reference evidence="3 4" key="1">
    <citation type="journal article" date="2014" name="Genome Biol. Evol.">
        <title>The genome of the myxosporean Thelohanellus kitauei shows adaptations to nutrient acquisition within its fish host.</title>
        <authorList>
            <person name="Yang Y."/>
            <person name="Xiong J."/>
            <person name="Zhou Z."/>
            <person name="Huo F."/>
            <person name="Miao W."/>
            <person name="Ran C."/>
            <person name="Liu Y."/>
            <person name="Zhang J."/>
            <person name="Feng J."/>
            <person name="Wang M."/>
            <person name="Wang M."/>
            <person name="Wang L."/>
            <person name="Yao B."/>
        </authorList>
    </citation>
    <scope>NUCLEOTIDE SEQUENCE [LARGE SCALE GENOMIC DNA]</scope>
    <source>
        <strain evidence="3">Wuqing</strain>
    </source>
</reference>
<protein>
    <recommendedName>
        <fullName evidence="2">Integrase catalytic domain-containing protein</fullName>
    </recommendedName>
</protein>
<organism evidence="3 4">
    <name type="scientific">Thelohanellus kitauei</name>
    <name type="common">Myxosporean</name>
    <dbReference type="NCBI Taxonomy" id="669202"/>
    <lineage>
        <taxon>Eukaryota</taxon>
        <taxon>Metazoa</taxon>
        <taxon>Cnidaria</taxon>
        <taxon>Myxozoa</taxon>
        <taxon>Myxosporea</taxon>
        <taxon>Bivalvulida</taxon>
        <taxon>Platysporina</taxon>
        <taxon>Myxobolidae</taxon>
        <taxon>Thelohanellus</taxon>
    </lineage>
</organism>
<proteinExistence type="predicted"/>
<dbReference type="Gene3D" id="3.30.70.270">
    <property type="match status" value="1"/>
</dbReference>
<dbReference type="Proteomes" id="UP000031668">
    <property type="component" value="Unassembled WGS sequence"/>
</dbReference>
<dbReference type="PANTHER" id="PTHR37984:SF5">
    <property type="entry name" value="PROTEIN NYNRIN-LIKE"/>
    <property type="match status" value="1"/>
</dbReference>
<gene>
    <name evidence="3" type="ORF">RF11_04638</name>
</gene>
<keyword evidence="1" id="KW-0511">Multifunctional enzyme</keyword>
<sequence>MHGTTHNVIYYCFVFKKFKRKSGEGLKTFVSRIIQAQEIIQYHTSNTVSSDTVLQQAQVFEEAEDNSKKPESKKQNKTAEITLLDSSKYCIRREKRSTRRHNGVQGEICLIPPLLKCWTLLIPMPLFRKNLGEKKEKKYFYFSNDNGIIYTVEVGFDEQNIYMKIDTGNLSIIVEDKFQKIGHSHQCEDGRKIIQATLNHYEGKRCPSPRPKLDEGTSKGITGHTASIIVKEYAYPMYSNRGQYLFQIYQTNGEIRLCVDYRSIINKYRSSSHCPLPRFEELLNNLQSSTDFSTIDLKHAYLQMVVDEDSRRLPNVVTHKRYFRYKGQSFGISTRITQTDCYLDDIMICRKNSIRTHRNTCGGWGFFPQVTYLGHAIDAKGIKPLVDIKKTIKNQRILCKIRAYVIPTMKTALSHTKHGDKWEWTEENNAHLKKLKSILCSKDVLVHFDEKRLIIGETSASQNGIGAAILQTLNTGETTSVIFASRNLSQGYSYNVLFGKIPSVHIWTEIFTDYTPSAPLDDIYADKAQSSIISSRLTRWQLKLSGYHYEIQSKKSNILALSDGISRLSEEDSKVQEIRTSTNAQYKLTLKTTKCIQRLFAIFAFIGQNAITSKIIKEPDGSYVKQRTILRVMAWIKKEISKTQVPLLDCPWEKLHLDFSGPIHGKWWLVILYAHSKWIECFILREAYIISTKNTLNEIFARCGILKFLVTDNGLQFTSKEFANLCLMYNISHFQRTPYHSRSNGAAETAIRSIKYKFKNKKG</sequence>
<dbReference type="GO" id="GO:0015074">
    <property type="term" value="P:DNA integration"/>
    <property type="evidence" value="ECO:0007669"/>
    <property type="project" value="InterPro"/>
</dbReference>
<dbReference type="AlphaFoldDB" id="A0A0C2N3X8"/>
<dbReference type="PROSITE" id="PS50994">
    <property type="entry name" value="INTEGRASE"/>
    <property type="match status" value="1"/>
</dbReference>
<dbReference type="InterPro" id="IPR001584">
    <property type="entry name" value="Integrase_cat-core"/>
</dbReference>
<feature type="domain" description="Integrase catalytic" evidence="2">
    <location>
        <begin position="647"/>
        <end position="763"/>
    </location>
</feature>